<keyword evidence="1" id="KW-0238">DNA-binding</keyword>
<dbReference type="GO" id="GO:0003677">
    <property type="term" value="F:DNA binding"/>
    <property type="evidence" value="ECO:0007669"/>
    <property type="project" value="UniProtKB-KW"/>
</dbReference>
<sequence>MARKVVVTLIDDFDGTSIAEETVTFEIDGTAYEIDLSADNAATLRATFDQWLPYARRTGRIKASLRRSEAKASAEAPLRRNDLNAIRTWANNNGLPVSARGRIAADVITAYDKAFA</sequence>
<name>A0A4R6P254_NOCIG</name>
<dbReference type="InterPro" id="IPR042261">
    <property type="entry name" value="Lsr2-like_dimerization"/>
</dbReference>
<gene>
    <name evidence="4" type="ORF">DFR75_108176</name>
</gene>
<evidence type="ECO:0000259" key="2">
    <source>
        <dbReference type="Pfam" id="PF11774"/>
    </source>
</evidence>
<evidence type="ECO:0000256" key="1">
    <source>
        <dbReference type="ARBA" id="ARBA00023125"/>
    </source>
</evidence>
<evidence type="ECO:0000313" key="5">
    <source>
        <dbReference type="Proteomes" id="UP000295087"/>
    </source>
</evidence>
<proteinExistence type="predicted"/>
<evidence type="ECO:0000259" key="3">
    <source>
        <dbReference type="Pfam" id="PF23359"/>
    </source>
</evidence>
<dbReference type="InterPro" id="IPR036625">
    <property type="entry name" value="E3-bd_dom_sf"/>
</dbReference>
<dbReference type="GO" id="GO:0016746">
    <property type="term" value="F:acyltransferase activity"/>
    <property type="evidence" value="ECO:0007669"/>
    <property type="project" value="InterPro"/>
</dbReference>
<reference evidence="4 5" key="1">
    <citation type="submission" date="2019-03" db="EMBL/GenBank/DDBJ databases">
        <title>Genomic Encyclopedia of Type Strains, Phase IV (KMG-IV): sequencing the most valuable type-strain genomes for metagenomic binning, comparative biology and taxonomic classification.</title>
        <authorList>
            <person name="Goeker M."/>
        </authorList>
    </citation>
    <scope>NUCLEOTIDE SEQUENCE [LARGE SCALE GENOMIC DNA]</scope>
    <source>
        <strain evidence="4 5">DSM 44496</strain>
    </source>
</reference>
<dbReference type="AlphaFoldDB" id="A0A4R6P254"/>
<feature type="domain" description="Lsr2 DNA-binding" evidence="3">
    <location>
        <begin position="79"/>
        <end position="114"/>
    </location>
</feature>
<dbReference type="Proteomes" id="UP000295087">
    <property type="component" value="Unassembled WGS sequence"/>
</dbReference>
<dbReference type="Gene3D" id="3.30.60.230">
    <property type="entry name" value="Lsr2, dimerization domain"/>
    <property type="match status" value="1"/>
</dbReference>
<comment type="caution">
    <text evidence="4">The sequence shown here is derived from an EMBL/GenBank/DDBJ whole genome shotgun (WGS) entry which is preliminary data.</text>
</comment>
<accession>A0A4R6P254</accession>
<evidence type="ECO:0000313" key="4">
    <source>
        <dbReference type="EMBL" id="TDP31571.1"/>
    </source>
</evidence>
<dbReference type="RefSeq" id="WP_067488243.1">
    <property type="nucleotide sequence ID" value="NZ_SNXK01000008.1"/>
</dbReference>
<dbReference type="Gene3D" id="4.10.320.10">
    <property type="entry name" value="E3-binding domain"/>
    <property type="match status" value="1"/>
</dbReference>
<dbReference type="Pfam" id="PF11774">
    <property type="entry name" value="Lsr2"/>
    <property type="match status" value="1"/>
</dbReference>
<dbReference type="Pfam" id="PF23359">
    <property type="entry name" value="Lsr2_DNA-bd"/>
    <property type="match status" value="1"/>
</dbReference>
<organism evidence="4 5">
    <name type="scientific">Nocardia ignorata</name>
    <dbReference type="NCBI Taxonomy" id="145285"/>
    <lineage>
        <taxon>Bacteria</taxon>
        <taxon>Bacillati</taxon>
        <taxon>Actinomycetota</taxon>
        <taxon>Actinomycetes</taxon>
        <taxon>Mycobacteriales</taxon>
        <taxon>Nocardiaceae</taxon>
        <taxon>Nocardia</taxon>
    </lineage>
</organism>
<dbReference type="InterPro" id="IPR055370">
    <property type="entry name" value="Lsr2_DNA-bd"/>
</dbReference>
<feature type="domain" description="Lsr2 dimerization" evidence="2">
    <location>
        <begin position="1"/>
        <end position="59"/>
    </location>
</feature>
<keyword evidence="5" id="KW-1185">Reference proteome</keyword>
<dbReference type="InterPro" id="IPR024412">
    <property type="entry name" value="Lsr2_dim_dom"/>
</dbReference>
<protein>
    <submittedName>
        <fullName evidence="4">Lsr2 protein</fullName>
    </submittedName>
</protein>
<dbReference type="EMBL" id="SNXK01000008">
    <property type="protein sequence ID" value="TDP31571.1"/>
    <property type="molecule type" value="Genomic_DNA"/>
</dbReference>